<keyword evidence="2" id="KW-1185">Reference proteome</keyword>
<dbReference type="GO" id="GO:0016539">
    <property type="term" value="P:intein-mediated protein splicing"/>
    <property type="evidence" value="ECO:0007669"/>
    <property type="project" value="InterPro"/>
</dbReference>
<dbReference type="Proteomes" id="UP000008963">
    <property type="component" value="Chromosome"/>
</dbReference>
<organism evidence="1 2">
    <name type="scientific">Halobacteriovorax marinus (strain ATCC BAA-682 / DSM 15412 / SJ)</name>
    <name type="common">Bacteriovorax marinus</name>
    <dbReference type="NCBI Taxonomy" id="862908"/>
    <lineage>
        <taxon>Bacteria</taxon>
        <taxon>Pseudomonadati</taxon>
        <taxon>Bdellovibrionota</taxon>
        <taxon>Bacteriovoracia</taxon>
        <taxon>Bacteriovoracales</taxon>
        <taxon>Halobacteriovoraceae</taxon>
        <taxon>Halobacteriovorax</taxon>
    </lineage>
</organism>
<dbReference type="HOGENOM" id="CLU_810773_0_0_7"/>
<evidence type="ECO:0000313" key="2">
    <source>
        <dbReference type="Proteomes" id="UP000008963"/>
    </source>
</evidence>
<sequence length="342" mass="38308">MRFTSGTYFRYGTDSKCNFDTLGKKEIGTEHAITSTTSENFIKPIQGIFMTTKKLLTSALLLLSVNSMAAGGFAEARCSSWGDNLNQPQASQRWKWAMKCDVANSRLLWTYREYTAPDGSKRPAYPIYGVLHEDFRKDPTNPLRWFPPKSESADCYIPENYEIVGFCAGGCYTADQMILVNNREFSIKDMQDTNMKSVMTLDEDSALGSIKTKNGKVFSYMKSIVSGTHPVIRLETESGKKLEVTLEHPLIDNHGSYISAQDLKVGSMILNEFGEGERVTSVEKTEIEGKVYNLRTDGSKESDRIIVAGGLLNGDLTIQQRKANKANQVLLRKKMIRGELIK</sequence>
<dbReference type="SUPFAM" id="SSF51294">
    <property type="entry name" value="Hedgehog/intein (Hint) domain"/>
    <property type="match status" value="1"/>
</dbReference>
<dbReference type="PATRIC" id="fig|862908.3.peg.1649"/>
<dbReference type="InterPro" id="IPR006141">
    <property type="entry name" value="Intein_N"/>
</dbReference>
<name>E1X1H4_HALMS</name>
<dbReference type="Gene3D" id="2.170.16.10">
    <property type="entry name" value="Hedgehog/Intein (Hint) domain"/>
    <property type="match status" value="1"/>
</dbReference>
<proteinExistence type="predicted"/>
<dbReference type="STRING" id="862908.BMS_1735"/>
<dbReference type="KEGG" id="bmx:BMS_1735"/>
<dbReference type="AlphaFoldDB" id="E1X1H4"/>
<reference evidence="2" key="1">
    <citation type="journal article" date="2013" name="ISME J.">
        <title>A small predatory core genome in the divergent marine Bacteriovorax marinus SJ and the terrestrial Bdellovibrio bacteriovorus.</title>
        <authorList>
            <person name="Crossman L.C."/>
            <person name="Chen H."/>
            <person name="Cerdeno-Tarraga A.M."/>
            <person name="Brooks K."/>
            <person name="Quail M.A."/>
            <person name="Pineiro S.A."/>
            <person name="Hobley L."/>
            <person name="Sockett R.E."/>
            <person name="Bentley S.D."/>
            <person name="Parkhill J."/>
            <person name="Williams H.N."/>
            <person name="Stine O.C."/>
        </authorList>
    </citation>
    <scope>NUCLEOTIDE SEQUENCE [LARGE SCALE GENOMIC DNA]</scope>
    <source>
        <strain evidence="2">ATCC BAA-682 / DSM 15412 / SJ</strain>
    </source>
</reference>
<dbReference type="EMBL" id="FQ312005">
    <property type="protein sequence ID" value="CBW26565.1"/>
    <property type="molecule type" value="Genomic_DNA"/>
</dbReference>
<dbReference type="PROSITE" id="PS50817">
    <property type="entry name" value="INTEIN_N_TER"/>
    <property type="match status" value="1"/>
</dbReference>
<gene>
    <name evidence="1" type="ordered locus">BMS_1735</name>
</gene>
<dbReference type="InterPro" id="IPR036844">
    <property type="entry name" value="Hint_dom_sf"/>
</dbReference>
<evidence type="ECO:0008006" key="3">
    <source>
        <dbReference type="Google" id="ProtNLM"/>
    </source>
</evidence>
<dbReference type="CDD" id="cd00081">
    <property type="entry name" value="Hint"/>
    <property type="match status" value="1"/>
</dbReference>
<dbReference type="eggNOG" id="COG1372">
    <property type="taxonomic scope" value="Bacteria"/>
</dbReference>
<evidence type="ECO:0000313" key="1">
    <source>
        <dbReference type="EMBL" id="CBW26565.1"/>
    </source>
</evidence>
<protein>
    <recommendedName>
        <fullName evidence="3">Hint domain-containing protein</fullName>
    </recommendedName>
</protein>
<accession>E1X1H4</accession>